<name>A0A7Z2VVG4_9BURK</name>
<sequence length="85" mass="9252">MWPIQADHDRENDMGWIISVGKAGVPGRTAGTRLLSVDADVRGVSVRVQVFANDDPSASHGETALTARQAQRVWRTILSTLVEPN</sequence>
<dbReference type="RefSeq" id="WP_169434801.1">
    <property type="nucleotide sequence ID" value="NZ_CP051685.1"/>
</dbReference>
<organism evidence="1 2">
    <name type="scientific">Massilia forsythiae</name>
    <dbReference type="NCBI Taxonomy" id="2728020"/>
    <lineage>
        <taxon>Bacteria</taxon>
        <taxon>Pseudomonadati</taxon>
        <taxon>Pseudomonadota</taxon>
        <taxon>Betaproteobacteria</taxon>
        <taxon>Burkholderiales</taxon>
        <taxon>Oxalobacteraceae</taxon>
        <taxon>Telluria group</taxon>
        <taxon>Massilia</taxon>
    </lineage>
</organism>
<protein>
    <submittedName>
        <fullName evidence="1">Uncharacterized protein</fullName>
    </submittedName>
</protein>
<evidence type="ECO:0000313" key="1">
    <source>
        <dbReference type="EMBL" id="QJD99852.1"/>
    </source>
</evidence>
<accession>A0A7Z2VVG4</accession>
<dbReference type="KEGG" id="mfy:HH212_07310"/>
<gene>
    <name evidence="1" type="ORF">HH212_07310</name>
</gene>
<evidence type="ECO:0000313" key="2">
    <source>
        <dbReference type="Proteomes" id="UP000502415"/>
    </source>
</evidence>
<dbReference type="AlphaFoldDB" id="A0A7Z2VVG4"/>
<reference evidence="1 2" key="1">
    <citation type="submission" date="2020-04" db="EMBL/GenBank/DDBJ databases">
        <title>Genome sequencing of novel species.</title>
        <authorList>
            <person name="Heo J."/>
            <person name="Kim S.-J."/>
            <person name="Kim J.-S."/>
            <person name="Hong S.-B."/>
            <person name="Kwon S.-W."/>
        </authorList>
    </citation>
    <scope>NUCLEOTIDE SEQUENCE [LARGE SCALE GENOMIC DNA]</scope>
    <source>
        <strain evidence="1 2">GN2-R2</strain>
    </source>
</reference>
<dbReference type="Proteomes" id="UP000502415">
    <property type="component" value="Chromosome"/>
</dbReference>
<dbReference type="EMBL" id="CP051685">
    <property type="protein sequence ID" value="QJD99852.1"/>
    <property type="molecule type" value="Genomic_DNA"/>
</dbReference>
<proteinExistence type="predicted"/>
<keyword evidence="2" id="KW-1185">Reference proteome</keyword>